<dbReference type="RefSeq" id="WP_074715178.1">
    <property type="nucleotide sequence ID" value="NZ_FNPG01000004.1"/>
</dbReference>
<dbReference type="InterPro" id="IPR020549">
    <property type="entry name" value="YbeY_CS"/>
</dbReference>
<evidence type="ECO:0000256" key="7">
    <source>
        <dbReference type="ARBA" id="ARBA00022801"/>
    </source>
</evidence>
<feature type="binding site" evidence="9">
    <location>
        <position position="141"/>
    </location>
    <ligand>
        <name>Zn(2+)</name>
        <dbReference type="ChEBI" id="CHEBI:29105"/>
        <note>catalytic</note>
    </ligand>
</feature>
<dbReference type="AlphaFoldDB" id="A0A1H3F7M1"/>
<comment type="similarity">
    <text evidence="1 9">Belongs to the endoribonuclease YbeY family.</text>
</comment>
<organism evidence="10 11">
    <name type="scientific">Lachnobacterium bovis DSM 14045</name>
    <dbReference type="NCBI Taxonomy" id="1122142"/>
    <lineage>
        <taxon>Bacteria</taxon>
        <taxon>Bacillati</taxon>
        <taxon>Bacillota</taxon>
        <taxon>Clostridia</taxon>
        <taxon>Lachnospirales</taxon>
        <taxon>Lachnospiraceae</taxon>
        <taxon>Lachnobacterium</taxon>
    </lineage>
</organism>
<evidence type="ECO:0000256" key="5">
    <source>
        <dbReference type="ARBA" id="ARBA00022723"/>
    </source>
</evidence>
<evidence type="ECO:0000256" key="9">
    <source>
        <dbReference type="HAMAP-Rule" id="MF_00009"/>
    </source>
</evidence>
<evidence type="ECO:0000256" key="6">
    <source>
        <dbReference type="ARBA" id="ARBA00022759"/>
    </source>
</evidence>
<reference evidence="10 11" key="1">
    <citation type="submission" date="2016-10" db="EMBL/GenBank/DDBJ databases">
        <authorList>
            <person name="de Groot N.N."/>
        </authorList>
    </citation>
    <scope>NUCLEOTIDE SEQUENCE [LARGE SCALE GENOMIC DNA]</scope>
    <source>
        <strain evidence="10 11">DSM 14045</strain>
    </source>
</reference>
<keyword evidence="4 9" id="KW-0540">Nuclease</keyword>
<protein>
    <recommendedName>
        <fullName evidence="9">Endoribonuclease YbeY</fullName>
        <ecNumber evidence="9">3.1.-.-</ecNumber>
    </recommendedName>
</protein>
<dbReference type="NCBIfam" id="TIGR00043">
    <property type="entry name" value="rRNA maturation RNase YbeY"/>
    <property type="match status" value="1"/>
</dbReference>
<dbReference type="OrthoDB" id="9807740at2"/>
<feature type="binding site" evidence="9">
    <location>
        <position position="131"/>
    </location>
    <ligand>
        <name>Zn(2+)</name>
        <dbReference type="ChEBI" id="CHEBI:29105"/>
        <note>catalytic</note>
    </ligand>
</feature>
<dbReference type="Pfam" id="PF02130">
    <property type="entry name" value="YbeY"/>
    <property type="match status" value="1"/>
</dbReference>
<dbReference type="SUPFAM" id="SSF55486">
    <property type="entry name" value="Metalloproteases ('zincins'), catalytic domain"/>
    <property type="match status" value="1"/>
</dbReference>
<accession>A0A1H3F7M1</accession>
<sequence>MIFDLEEICKVPFEFNYSELAEKVISFCLEYIEFPYEAEVNLTLTNNEEIHKINLEHRGIDRPTDVLSFPMLENATPGDFSSLDEDDCDAFDYDTNAVMLGDIVISVDKVLEQAQEYGHSIEREFAFLICHSMLHLFGYDHMEDDERTEMETQQRIIMEKLNILR</sequence>
<name>A0A1H3F7M1_9FIRM</name>
<keyword evidence="11" id="KW-1185">Reference proteome</keyword>
<comment type="function">
    <text evidence="9">Single strand-specific metallo-endoribonuclease involved in late-stage 70S ribosome quality control and in maturation of the 3' terminus of the 16S rRNA.</text>
</comment>
<keyword evidence="5 9" id="KW-0479">Metal-binding</keyword>
<feature type="binding site" evidence="9">
    <location>
        <position position="135"/>
    </location>
    <ligand>
        <name>Zn(2+)</name>
        <dbReference type="ChEBI" id="CHEBI:29105"/>
        <note>catalytic</note>
    </ligand>
</feature>
<keyword evidence="9" id="KW-0963">Cytoplasm</keyword>
<evidence type="ECO:0000256" key="3">
    <source>
        <dbReference type="ARBA" id="ARBA00022552"/>
    </source>
</evidence>
<dbReference type="Proteomes" id="UP000183918">
    <property type="component" value="Unassembled WGS sequence"/>
</dbReference>
<evidence type="ECO:0000313" key="10">
    <source>
        <dbReference type="EMBL" id="SDX86971.1"/>
    </source>
</evidence>
<evidence type="ECO:0000256" key="4">
    <source>
        <dbReference type="ARBA" id="ARBA00022722"/>
    </source>
</evidence>
<dbReference type="Gene3D" id="3.40.390.30">
    <property type="entry name" value="Metalloproteases ('zincins'), catalytic domain"/>
    <property type="match status" value="1"/>
</dbReference>
<keyword evidence="8 9" id="KW-0862">Zinc</keyword>
<dbReference type="GO" id="GO:0005737">
    <property type="term" value="C:cytoplasm"/>
    <property type="evidence" value="ECO:0007669"/>
    <property type="project" value="UniProtKB-SubCell"/>
</dbReference>
<dbReference type="EMBL" id="FNPG01000004">
    <property type="protein sequence ID" value="SDX86971.1"/>
    <property type="molecule type" value="Genomic_DNA"/>
</dbReference>
<evidence type="ECO:0000256" key="2">
    <source>
        <dbReference type="ARBA" id="ARBA00022517"/>
    </source>
</evidence>
<dbReference type="STRING" id="1122142.SAMN02910414_00182"/>
<dbReference type="PROSITE" id="PS01306">
    <property type="entry name" value="UPF0054"/>
    <property type="match status" value="1"/>
</dbReference>
<dbReference type="GO" id="GO:0008270">
    <property type="term" value="F:zinc ion binding"/>
    <property type="evidence" value="ECO:0007669"/>
    <property type="project" value="UniProtKB-UniRule"/>
</dbReference>
<keyword evidence="7 9" id="KW-0378">Hydrolase</keyword>
<dbReference type="HAMAP" id="MF_00009">
    <property type="entry name" value="Endoribonucl_YbeY"/>
    <property type="match status" value="1"/>
</dbReference>
<comment type="cofactor">
    <cofactor evidence="9">
        <name>Zn(2+)</name>
        <dbReference type="ChEBI" id="CHEBI:29105"/>
    </cofactor>
    <text evidence="9">Binds 1 zinc ion.</text>
</comment>
<evidence type="ECO:0000313" key="11">
    <source>
        <dbReference type="Proteomes" id="UP000183918"/>
    </source>
</evidence>
<dbReference type="EC" id="3.1.-.-" evidence="9"/>
<dbReference type="GO" id="GO:0006364">
    <property type="term" value="P:rRNA processing"/>
    <property type="evidence" value="ECO:0007669"/>
    <property type="project" value="UniProtKB-UniRule"/>
</dbReference>
<keyword evidence="2 9" id="KW-0690">Ribosome biogenesis</keyword>
<dbReference type="GO" id="GO:0004521">
    <property type="term" value="F:RNA endonuclease activity"/>
    <property type="evidence" value="ECO:0007669"/>
    <property type="project" value="UniProtKB-UniRule"/>
</dbReference>
<gene>
    <name evidence="9" type="primary">ybeY</name>
    <name evidence="10" type="ORF">SAMN02910414_00182</name>
</gene>
<comment type="subcellular location">
    <subcellularLocation>
        <location evidence="9">Cytoplasm</location>
    </subcellularLocation>
</comment>
<evidence type="ECO:0000256" key="8">
    <source>
        <dbReference type="ARBA" id="ARBA00022833"/>
    </source>
</evidence>
<dbReference type="InterPro" id="IPR023091">
    <property type="entry name" value="MetalPrtase_cat_dom_sf_prd"/>
</dbReference>
<keyword evidence="3 9" id="KW-0698">rRNA processing</keyword>
<proteinExistence type="inferred from homology"/>
<keyword evidence="6 9" id="KW-0255">Endonuclease</keyword>
<evidence type="ECO:0000256" key="1">
    <source>
        <dbReference type="ARBA" id="ARBA00010875"/>
    </source>
</evidence>
<dbReference type="GO" id="GO:0004222">
    <property type="term" value="F:metalloendopeptidase activity"/>
    <property type="evidence" value="ECO:0007669"/>
    <property type="project" value="InterPro"/>
</dbReference>
<dbReference type="PANTHER" id="PTHR46986">
    <property type="entry name" value="ENDORIBONUCLEASE YBEY, CHLOROPLASTIC"/>
    <property type="match status" value="1"/>
</dbReference>
<dbReference type="PANTHER" id="PTHR46986:SF1">
    <property type="entry name" value="ENDORIBONUCLEASE YBEY, CHLOROPLASTIC"/>
    <property type="match status" value="1"/>
</dbReference>
<dbReference type="InterPro" id="IPR002036">
    <property type="entry name" value="YbeY"/>
</dbReference>